<dbReference type="AlphaFoldDB" id="A0A3R6X9T6"/>
<feature type="region of interest" description="Disordered" evidence="2">
    <location>
        <begin position="87"/>
        <end position="142"/>
    </location>
</feature>
<feature type="compositionally biased region" description="Low complexity" evidence="2">
    <location>
        <begin position="25"/>
        <end position="37"/>
    </location>
</feature>
<dbReference type="VEuPathDB" id="FungiDB:H257_07140"/>
<feature type="coiled-coil region" evidence="1">
    <location>
        <begin position="517"/>
        <end position="616"/>
    </location>
</feature>
<name>A0A3R6X9T6_APHAT</name>
<feature type="compositionally biased region" description="Gly residues" evidence="2">
    <location>
        <begin position="100"/>
        <end position="109"/>
    </location>
</feature>
<evidence type="ECO:0000313" key="5">
    <source>
        <dbReference type="Proteomes" id="UP000285430"/>
    </source>
</evidence>
<feature type="region of interest" description="Disordered" evidence="2">
    <location>
        <begin position="1"/>
        <end position="52"/>
    </location>
</feature>
<evidence type="ECO:0000256" key="1">
    <source>
        <dbReference type="SAM" id="Coils"/>
    </source>
</evidence>
<dbReference type="SUPFAM" id="SSF63825">
    <property type="entry name" value="YWTD domain"/>
    <property type="match status" value="1"/>
</dbReference>
<proteinExistence type="predicted"/>
<dbReference type="Gene3D" id="2.120.10.30">
    <property type="entry name" value="TolB, C-terminal domain"/>
    <property type="match status" value="1"/>
</dbReference>
<evidence type="ECO:0000313" key="4">
    <source>
        <dbReference type="EMBL" id="RHZ15181.1"/>
    </source>
</evidence>
<comment type="caution">
    <text evidence="4">The sequence shown here is derived from an EMBL/GenBank/DDBJ whole genome shotgun (WGS) entry which is preliminary data.</text>
</comment>
<organism evidence="4 5">
    <name type="scientific">Aphanomyces astaci</name>
    <name type="common">Crayfish plague agent</name>
    <dbReference type="NCBI Taxonomy" id="112090"/>
    <lineage>
        <taxon>Eukaryota</taxon>
        <taxon>Sar</taxon>
        <taxon>Stramenopiles</taxon>
        <taxon>Oomycota</taxon>
        <taxon>Saprolegniomycetes</taxon>
        <taxon>Saprolegniales</taxon>
        <taxon>Verrucalvaceae</taxon>
        <taxon>Aphanomyces</taxon>
    </lineage>
</organism>
<sequence length="636" mass="67665">MTPAREVKDADQAPHHHPPPPPMPCTAADADATSDATMSVKSADGAKSPADEKTRKIPPIVFVPLLGAFLVITIVPSVLSNVINKSPAPTPAPAPASNGGSSGTTGFGEGMATPTPSSATPTTTKAPTTPAPPTGPPTFSLSTTLAATPVNDIAFHGPSQTFLGVDDSIVWTWSLLPPAVATPFYGIRGGSRLAIDAAGNVYVVETAAFNQYVTLYRAASNYTLSMTLATPTANLPAVSVAATPSTPAMDVVAATSLGALLAWNQSAPTTFGAVVMAAGSFDQASDMTSRGGLLYIADGTADCIRRIVLATGSADVVAGQCNTRGFADGAAASSLWKHPTGIAIDYYGDLYVSDTGNHIVRKIDLATNIVTTIAGTPSSAGLRNSATNASTGLFNAPQGLAINPAMAWKSTSGMFALYVADSGNACVRKSDVVIDNQPVVGGGDHLTANDGDKLDASRGDALNEDDANEIDSEDEGDPDALDLDDLERSLTPLQVSDTSLQRMSRSESAEIFSKKYVERHQENRVRLLEQARRVRELERKTKQVKNDIILKALQETSDLDALRREKRVIIEEEKRLKALLDLEKTNSHRKMDMLAAQNAEKRRKQEKIEYRMKQRKDQLHDRDERYKDLLKSKLAL</sequence>
<feature type="transmembrane region" description="Helical" evidence="3">
    <location>
        <begin position="57"/>
        <end position="79"/>
    </location>
</feature>
<evidence type="ECO:0008006" key="6">
    <source>
        <dbReference type="Google" id="ProtNLM"/>
    </source>
</evidence>
<protein>
    <recommendedName>
        <fullName evidence="6">SMP-30/Gluconolactonase/LRE-like region domain-containing protein</fullName>
    </recommendedName>
</protein>
<feature type="compositionally biased region" description="Basic and acidic residues" evidence="2">
    <location>
        <begin position="1"/>
        <end position="14"/>
    </location>
</feature>
<keyword evidence="1" id="KW-0175">Coiled coil</keyword>
<keyword evidence="3" id="KW-0812">Transmembrane</keyword>
<dbReference type="VEuPathDB" id="FungiDB:H257_07139"/>
<reference evidence="4 5" key="1">
    <citation type="submission" date="2018-08" db="EMBL/GenBank/DDBJ databases">
        <title>Aphanomyces genome sequencing and annotation.</title>
        <authorList>
            <person name="Minardi D."/>
            <person name="Oidtmann B."/>
            <person name="Van Der Giezen M."/>
            <person name="Studholme D.J."/>
        </authorList>
    </citation>
    <scope>NUCLEOTIDE SEQUENCE [LARGE SCALE GENOMIC DNA]</scope>
    <source>
        <strain evidence="4 5">Da</strain>
    </source>
</reference>
<feature type="compositionally biased region" description="Low complexity" evidence="2">
    <location>
        <begin position="112"/>
        <end position="128"/>
    </location>
</feature>
<dbReference type="InterPro" id="IPR011042">
    <property type="entry name" value="6-blade_b-propeller_TolB-like"/>
</dbReference>
<evidence type="ECO:0000256" key="3">
    <source>
        <dbReference type="SAM" id="Phobius"/>
    </source>
</evidence>
<dbReference type="Proteomes" id="UP000285430">
    <property type="component" value="Unassembled WGS sequence"/>
</dbReference>
<keyword evidence="3" id="KW-0472">Membrane</keyword>
<dbReference type="EMBL" id="QUTH01004171">
    <property type="protein sequence ID" value="RHZ15181.1"/>
    <property type="molecule type" value="Genomic_DNA"/>
</dbReference>
<gene>
    <name evidence="4" type="ORF">DYB37_010035</name>
</gene>
<dbReference type="PANTHER" id="PTHR46388:SF2">
    <property type="entry name" value="NHL REPEAT-CONTAINING PROTEIN 2"/>
    <property type="match status" value="1"/>
</dbReference>
<evidence type="ECO:0000256" key="2">
    <source>
        <dbReference type="SAM" id="MobiDB-lite"/>
    </source>
</evidence>
<keyword evidence="3" id="KW-1133">Transmembrane helix</keyword>
<dbReference type="PANTHER" id="PTHR46388">
    <property type="entry name" value="NHL REPEAT-CONTAINING PROTEIN 2"/>
    <property type="match status" value="1"/>
</dbReference>
<accession>A0A3R6X9T6</accession>